<sequence>MLRVAHLSPGASPVLVALKLSLIPTLSLTFPSIIRKFSSFPSFHAFLAKTFLPDFLPWWLSHVLELHLVIGTTLEMVGKYWCNTCLARRMTLSFYWSFIRRFLAEWI</sequence>
<evidence type="ECO:0000313" key="2">
    <source>
        <dbReference type="Proteomes" id="UP001168098"/>
    </source>
</evidence>
<name>A0AA38YK71_VITRO</name>
<organism evidence="1 2">
    <name type="scientific">Vitis rotundifolia</name>
    <name type="common">Muscadine grape</name>
    <dbReference type="NCBI Taxonomy" id="103349"/>
    <lineage>
        <taxon>Eukaryota</taxon>
        <taxon>Viridiplantae</taxon>
        <taxon>Streptophyta</taxon>
        <taxon>Embryophyta</taxon>
        <taxon>Tracheophyta</taxon>
        <taxon>Spermatophyta</taxon>
        <taxon>Magnoliopsida</taxon>
        <taxon>eudicotyledons</taxon>
        <taxon>Gunneridae</taxon>
        <taxon>Pentapetalae</taxon>
        <taxon>rosids</taxon>
        <taxon>Vitales</taxon>
        <taxon>Vitaceae</taxon>
        <taxon>Viteae</taxon>
        <taxon>Vitis</taxon>
    </lineage>
</organism>
<keyword evidence="2" id="KW-1185">Reference proteome</keyword>
<protein>
    <submittedName>
        <fullName evidence="1">Uncharacterized protein</fullName>
    </submittedName>
</protein>
<accession>A0AA38YK71</accession>
<evidence type="ECO:0000313" key="1">
    <source>
        <dbReference type="EMBL" id="KAJ9671968.1"/>
    </source>
</evidence>
<dbReference type="Proteomes" id="UP001168098">
    <property type="component" value="Unassembled WGS sequence"/>
</dbReference>
<comment type="caution">
    <text evidence="1">The sequence shown here is derived from an EMBL/GenBank/DDBJ whole genome shotgun (WGS) entry which is preliminary data.</text>
</comment>
<reference evidence="1 2" key="1">
    <citation type="journal article" date="2023" name="BMC Biotechnol.">
        <title>Vitis rotundifolia cv Carlos genome sequencing.</title>
        <authorList>
            <person name="Huff M."/>
            <person name="Hulse-Kemp A."/>
            <person name="Scheffler B."/>
            <person name="Youngblood R."/>
            <person name="Simpson S."/>
            <person name="Babiker E."/>
            <person name="Staton M."/>
        </authorList>
    </citation>
    <scope>NUCLEOTIDE SEQUENCE [LARGE SCALE GENOMIC DNA]</scope>
    <source>
        <tissue evidence="1">Leaf</tissue>
    </source>
</reference>
<dbReference type="AlphaFoldDB" id="A0AA38YK71"/>
<gene>
    <name evidence="1" type="ORF">PVL29_025560</name>
</gene>
<proteinExistence type="predicted"/>
<dbReference type="EMBL" id="JARBHA010000019">
    <property type="protein sequence ID" value="KAJ9671968.1"/>
    <property type="molecule type" value="Genomic_DNA"/>
</dbReference>